<organism evidence="1 2">
    <name type="scientific">Vigna unguiculata</name>
    <name type="common">Cowpea</name>
    <dbReference type="NCBI Taxonomy" id="3917"/>
    <lineage>
        <taxon>Eukaryota</taxon>
        <taxon>Viridiplantae</taxon>
        <taxon>Streptophyta</taxon>
        <taxon>Embryophyta</taxon>
        <taxon>Tracheophyta</taxon>
        <taxon>Spermatophyta</taxon>
        <taxon>Magnoliopsida</taxon>
        <taxon>eudicotyledons</taxon>
        <taxon>Gunneridae</taxon>
        <taxon>Pentapetalae</taxon>
        <taxon>rosids</taxon>
        <taxon>fabids</taxon>
        <taxon>Fabales</taxon>
        <taxon>Fabaceae</taxon>
        <taxon>Papilionoideae</taxon>
        <taxon>50 kb inversion clade</taxon>
        <taxon>NPAAA clade</taxon>
        <taxon>indigoferoid/millettioid clade</taxon>
        <taxon>Phaseoleae</taxon>
        <taxon>Vigna</taxon>
    </lineage>
</organism>
<name>A0A4D6NBT4_VIGUN</name>
<evidence type="ECO:0000313" key="1">
    <source>
        <dbReference type="EMBL" id="QCE10009.1"/>
    </source>
</evidence>
<keyword evidence="2" id="KW-1185">Reference proteome</keyword>
<accession>A0A4D6NBT4</accession>
<reference evidence="1 2" key="1">
    <citation type="submission" date="2019-04" db="EMBL/GenBank/DDBJ databases">
        <title>An improved genome assembly and genetic linkage map for asparagus bean, Vigna unguiculata ssp. sesquipedialis.</title>
        <authorList>
            <person name="Xia Q."/>
            <person name="Zhang R."/>
            <person name="Dong Y."/>
        </authorList>
    </citation>
    <scope>NUCLEOTIDE SEQUENCE [LARGE SCALE GENOMIC DNA]</scope>
    <source>
        <tissue evidence="1">Leaf</tissue>
    </source>
</reference>
<evidence type="ECO:0000313" key="2">
    <source>
        <dbReference type="Proteomes" id="UP000501690"/>
    </source>
</evidence>
<gene>
    <name evidence="1" type="ORF">DEO72_LG10g1232</name>
</gene>
<dbReference type="EMBL" id="CP039354">
    <property type="protein sequence ID" value="QCE10009.1"/>
    <property type="molecule type" value="Genomic_DNA"/>
</dbReference>
<dbReference type="AlphaFoldDB" id="A0A4D6NBT4"/>
<proteinExistence type="predicted"/>
<dbReference type="Proteomes" id="UP000501690">
    <property type="component" value="Linkage Group LG10"/>
</dbReference>
<sequence>MVSALLAFDYDEDSLSVHKPVSCKILPWRLVVICEPPGDSGGSMGYLGLGCLVVESFPPGDSCYNSGTLKRLAVRVVPPGGIDSVGISEALGAWRYVSPARRSGSGTAWRHVSPARRFYYCSLELLDSAGVIYKDFGDASKVGLLVFLELSSKRIP</sequence>
<protein>
    <submittedName>
        <fullName evidence="1">Uncharacterized protein</fullName>
    </submittedName>
</protein>